<organism evidence="2 3">
    <name type="scientific">Streptomyces flaveus</name>
    <dbReference type="NCBI Taxonomy" id="66370"/>
    <lineage>
        <taxon>Bacteria</taxon>
        <taxon>Bacillati</taxon>
        <taxon>Actinomycetota</taxon>
        <taxon>Actinomycetes</taxon>
        <taxon>Kitasatosporales</taxon>
        <taxon>Streptomycetaceae</taxon>
        <taxon>Streptomyces</taxon>
        <taxon>Streptomyces aurantiacus group</taxon>
    </lineage>
</organism>
<protein>
    <recommendedName>
        <fullName evidence="4">SH3b domain-containing protein</fullName>
    </recommendedName>
</protein>
<gene>
    <name evidence="2" type="ORF">GCM10010094_63040</name>
</gene>
<keyword evidence="1" id="KW-0732">Signal</keyword>
<evidence type="ECO:0000256" key="1">
    <source>
        <dbReference type="SAM" id="SignalP"/>
    </source>
</evidence>
<proteinExistence type="predicted"/>
<evidence type="ECO:0008006" key="4">
    <source>
        <dbReference type="Google" id="ProtNLM"/>
    </source>
</evidence>
<accession>A0A917R7E4</accession>
<evidence type="ECO:0000313" key="3">
    <source>
        <dbReference type="Proteomes" id="UP000637788"/>
    </source>
</evidence>
<feature type="chain" id="PRO_5037507325" description="SH3b domain-containing protein" evidence="1">
    <location>
        <begin position="29"/>
        <end position="118"/>
    </location>
</feature>
<dbReference type="EMBL" id="BMPQ01000020">
    <property type="protein sequence ID" value="GGK93626.1"/>
    <property type="molecule type" value="Genomic_DNA"/>
</dbReference>
<reference evidence="2" key="1">
    <citation type="journal article" date="2014" name="Int. J. Syst. Evol. Microbiol.">
        <title>Complete genome sequence of Corynebacterium casei LMG S-19264T (=DSM 44701T), isolated from a smear-ripened cheese.</title>
        <authorList>
            <consortium name="US DOE Joint Genome Institute (JGI-PGF)"/>
            <person name="Walter F."/>
            <person name="Albersmeier A."/>
            <person name="Kalinowski J."/>
            <person name="Ruckert C."/>
        </authorList>
    </citation>
    <scope>NUCLEOTIDE SEQUENCE</scope>
    <source>
        <strain evidence="2">JCM 3035</strain>
    </source>
</reference>
<evidence type="ECO:0000313" key="2">
    <source>
        <dbReference type="EMBL" id="GGK93626.1"/>
    </source>
</evidence>
<comment type="caution">
    <text evidence="2">The sequence shown here is derived from an EMBL/GenBank/DDBJ whole genome shotgun (WGS) entry which is preliminary data.</text>
</comment>
<dbReference type="AlphaFoldDB" id="A0A917R7E4"/>
<feature type="signal peptide" evidence="1">
    <location>
        <begin position="1"/>
        <end position="28"/>
    </location>
</feature>
<reference evidence="2" key="2">
    <citation type="submission" date="2020-09" db="EMBL/GenBank/DDBJ databases">
        <authorList>
            <person name="Sun Q."/>
            <person name="Ohkuma M."/>
        </authorList>
    </citation>
    <scope>NUCLEOTIDE SEQUENCE</scope>
    <source>
        <strain evidence="2">JCM 3035</strain>
    </source>
</reference>
<dbReference type="Proteomes" id="UP000637788">
    <property type="component" value="Unassembled WGS sequence"/>
</dbReference>
<dbReference type="RefSeq" id="WP_189325206.1">
    <property type="nucleotide sequence ID" value="NZ_BMPQ01000020.1"/>
</dbReference>
<sequence length="118" mass="12672">MSKIHRLAGATAASAIMIGTLGASPAAAATPPELPVAVQGACSGTATDRVSVVVDKGYIRTTYYKSASVVKTVPRDASLAFFKGVRNSHGNEWFKVQYSDRTNDWCGWIYAGSVWWED</sequence>
<keyword evidence="3" id="KW-1185">Reference proteome</keyword>
<name>A0A917R7E4_9ACTN</name>